<sequence>MKTDAAIALRRDSEPRPLSIRNLEIAQRLPARCARHGRRAIEYIETELRLHQGHRGQVETTWWSSFRWSLLDYQPTMPSTSLQVRGRWPMCRFCVAQRRFLESIAYGIGLAGPAAFVILFFAAQAGALQSVPMPLILAFFPGWMPCGVGLALSLHNRGNRPARVLPMTSASSMTIRAHRRFAAAVATEKPEQRETHWTTTPAGTGSAPATSLDPGEI</sequence>
<dbReference type="EMBL" id="JBIRUQ010000006">
    <property type="protein sequence ID" value="MFI1463664.1"/>
    <property type="molecule type" value="Genomic_DNA"/>
</dbReference>
<feature type="transmembrane region" description="Helical" evidence="2">
    <location>
        <begin position="135"/>
        <end position="154"/>
    </location>
</feature>
<dbReference type="Proteomes" id="UP001611263">
    <property type="component" value="Unassembled WGS sequence"/>
</dbReference>
<feature type="transmembrane region" description="Helical" evidence="2">
    <location>
        <begin position="104"/>
        <end position="123"/>
    </location>
</feature>
<keyword evidence="2" id="KW-0812">Transmembrane</keyword>
<dbReference type="RefSeq" id="WP_033246405.1">
    <property type="nucleotide sequence ID" value="NZ_JBIRUQ010000006.1"/>
</dbReference>
<keyword evidence="4" id="KW-1185">Reference proteome</keyword>
<protein>
    <recommendedName>
        <fullName evidence="5">DUF2637 domain-containing protein</fullName>
    </recommendedName>
</protein>
<proteinExistence type="predicted"/>
<keyword evidence="2" id="KW-1133">Transmembrane helix</keyword>
<organism evidence="3 4">
    <name type="scientific">Nocardia carnea</name>
    <dbReference type="NCBI Taxonomy" id="37328"/>
    <lineage>
        <taxon>Bacteria</taxon>
        <taxon>Bacillati</taxon>
        <taxon>Actinomycetota</taxon>
        <taxon>Actinomycetes</taxon>
        <taxon>Mycobacteriales</taxon>
        <taxon>Nocardiaceae</taxon>
        <taxon>Nocardia</taxon>
    </lineage>
</organism>
<comment type="caution">
    <text evidence="3">The sequence shown here is derived from an EMBL/GenBank/DDBJ whole genome shotgun (WGS) entry which is preliminary data.</text>
</comment>
<keyword evidence="2" id="KW-0472">Membrane</keyword>
<evidence type="ECO:0000256" key="1">
    <source>
        <dbReference type="SAM" id="MobiDB-lite"/>
    </source>
</evidence>
<dbReference type="GeneID" id="93507529"/>
<evidence type="ECO:0008006" key="5">
    <source>
        <dbReference type="Google" id="ProtNLM"/>
    </source>
</evidence>
<accession>A0ABW7TRJ2</accession>
<evidence type="ECO:0000256" key="2">
    <source>
        <dbReference type="SAM" id="Phobius"/>
    </source>
</evidence>
<evidence type="ECO:0000313" key="3">
    <source>
        <dbReference type="EMBL" id="MFI1463664.1"/>
    </source>
</evidence>
<name>A0ABW7TRJ2_9NOCA</name>
<feature type="region of interest" description="Disordered" evidence="1">
    <location>
        <begin position="185"/>
        <end position="217"/>
    </location>
</feature>
<feature type="compositionally biased region" description="Low complexity" evidence="1">
    <location>
        <begin position="198"/>
        <end position="211"/>
    </location>
</feature>
<gene>
    <name evidence="3" type="ORF">ACH4WX_23340</name>
</gene>
<evidence type="ECO:0000313" key="4">
    <source>
        <dbReference type="Proteomes" id="UP001611263"/>
    </source>
</evidence>
<reference evidence="3 4" key="1">
    <citation type="submission" date="2024-10" db="EMBL/GenBank/DDBJ databases">
        <title>The Natural Products Discovery Center: Release of the First 8490 Sequenced Strains for Exploring Actinobacteria Biosynthetic Diversity.</title>
        <authorList>
            <person name="Kalkreuter E."/>
            <person name="Kautsar S.A."/>
            <person name="Yang D."/>
            <person name="Bader C.D."/>
            <person name="Teijaro C.N."/>
            <person name="Fluegel L."/>
            <person name="Davis C.M."/>
            <person name="Simpson J.R."/>
            <person name="Lauterbach L."/>
            <person name="Steele A.D."/>
            <person name="Gui C."/>
            <person name="Meng S."/>
            <person name="Li G."/>
            <person name="Viehrig K."/>
            <person name="Ye F."/>
            <person name="Su P."/>
            <person name="Kiefer A.F."/>
            <person name="Nichols A."/>
            <person name="Cepeda A.J."/>
            <person name="Yan W."/>
            <person name="Fan B."/>
            <person name="Jiang Y."/>
            <person name="Adhikari A."/>
            <person name="Zheng C.-J."/>
            <person name="Schuster L."/>
            <person name="Cowan T.M."/>
            <person name="Smanski M.J."/>
            <person name="Chevrette M.G."/>
            <person name="De Carvalho L.P.S."/>
            <person name="Shen B."/>
        </authorList>
    </citation>
    <scope>NUCLEOTIDE SEQUENCE [LARGE SCALE GENOMIC DNA]</scope>
    <source>
        <strain evidence="3 4">NPDC020568</strain>
    </source>
</reference>